<dbReference type="AlphaFoldDB" id="A0A1N6MVR2"/>
<organism evidence="1 2">
    <name type="scientific">Xenorhabdus innexi</name>
    <dbReference type="NCBI Taxonomy" id="290109"/>
    <lineage>
        <taxon>Bacteria</taxon>
        <taxon>Pseudomonadati</taxon>
        <taxon>Pseudomonadota</taxon>
        <taxon>Gammaproteobacteria</taxon>
        <taxon>Enterobacterales</taxon>
        <taxon>Morganellaceae</taxon>
        <taxon>Xenorhabdus</taxon>
    </lineage>
</organism>
<accession>A0A1N6MVR2</accession>
<reference evidence="2" key="1">
    <citation type="submission" date="2016-12" db="EMBL/GenBank/DDBJ databases">
        <authorList>
            <person name="Gaudriault S."/>
        </authorList>
    </citation>
    <scope>NUCLEOTIDE SEQUENCE [LARGE SCALE GENOMIC DNA]</scope>
    <source>
        <strain evidence="2">HGB1681 (deposited as PTA-6826 in the American Type Culture Collection)</strain>
    </source>
</reference>
<evidence type="ECO:0000313" key="1">
    <source>
        <dbReference type="EMBL" id="SIP72983.1"/>
    </source>
</evidence>
<proteinExistence type="predicted"/>
<sequence>MGNMVSQNNIIVVHFIVGRGADHDYFRFN</sequence>
<gene>
    <name evidence="1" type="ORF">XIS1_1700034</name>
</gene>
<evidence type="ECO:0000313" key="2">
    <source>
        <dbReference type="Proteomes" id="UP000196435"/>
    </source>
</evidence>
<dbReference type="EMBL" id="FTLG01000080">
    <property type="protein sequence ID" value="SIP72983.1"/>
    <property type="molecule type" value="Genomic_DNA"/>
</dbReference>
<name>A0A1N6MVR2_9GAMM</name>
<dbReference type="Proteomes" id="UP000196435">
    <property type="component" value="Unassembled WGS sequence"/>
</dbReference>
<protein>
    <submittedName>
        <fullName evidence="1">Uncharacterized protein</fullName>
    </submittedName>
</protein>